<dbReference type="GO" id="GO:0004106">
    <property type="term" value="F:chorismate mutase activity"/>
    <property type="evidence" value="ECO:0007669"/>
    <property type="project" value="UniProtKB-EC"/>
</dbReference>
<evidence type="ECO:0000313" key="4">
    <source>
        <dbReference type="EMBL" id="MTV32246.1"/>
    </source>
</evidence>
<dbReference type="GO" id="GO:0046417">
    <property type="term" value="P:chorismate metabolic process"/>
    <property type="evidence" value="ECO:0007669"/>
    <property type="project" value="InterPro"/>
</dbReference>
<dbReference type="PANTHER" id="PTHR38041:SF1">
    <property type="entry name" value="CHORISMATE MUTASE"/>
    <property type="match status" value="1"/>
</dbReference>
<dbReference type="Pfam" id="PF01817">
    <property type="entry name" value="CM_2"/>
    <property type="match status" value="1"/>
</dbReference>
<evidence type="ECO:0000256" key="1">
    <source>
        <dbReference type="ARBA" id="ARBA00012404"/>
    </source>
</evidence>
<dbReference type="InterPro" id="IPR002701">
    <property type="entry name" value="CM_II_prokaryot"/>
</dbReference>
<comment type="caution">
    <text evidence="4">The sequence shown here is derived from an EMBL/GenBank/DDBJ whole genome shotgun (WGS) entry which is preliminary data.</text>
</comment>
<proteinExistence type="predicted"/>
<evidence type="ECO:0000313" key="5">
    <source>
        <dbReference type="Proteomes" id="UP000439113"/>
    </source>
</evidence>
<dbReference type="OrthoDB" id="514491at2"/>
<protein>
    <recommendedName>
        <fullName evidence="1">chorismate mutase</fullName>
        <ecNumber evidence="1">5.4.99.5</ecNumber>
    </recommendedName>
</protein>
<dbReference type="PANTHER" id="PTHR38041">
    <property type="entry name" value="CHORISMATE MUTASE"/>
    <property type="match status" value="1"/>
</dbReference>
<dbReference type="GO" id="GO:0009697">
    <property type="term" value="P:salicylic acid biosynthetic process"/>
    <property type="evidence" value="ECO:0007669"/>
    <property type="project" value="TreeGrafter"/>
</dbReference>
<dbReference type="EC" id="5.4.99.5" evidence="1"/>
<feature type="domain" description="Chorismate mutase" evidence="3">
    <location>
        <begin position="1"/>
        <end position="86"/>
    </location>
</feature>
<dbReference type="PROSITE" id="PS51168">
    <property type="entry name" value="CHORISMATE_MUT_2"/>
    <property type="match status" value="1"/>
</dbReference>
<evidence type="ECO:0000259" key="3">
    <source>
        <dbReference type="PROSITE" id="PS51168"/>
    </source>
</evidence>
<dbReference type="InterPro" id="IPR036979">
    <property type="entry name" value="CM_dom_sf"/>
</dbReference>
<organism evidence="4 5">
    <name type="scientific">Rhodoblastus acidophilus</name>
    <name type="common">Rhodopseudomonas acidophila</name>
    <dbReference type="NCBI Taxonomy" id="1074"/>
    <lineage>
        <taxon>Bacteria</taxon>
        <taxon>Pseudomonadati</taxon>
        <taxon>Pseudomonadota</taxon>
        <taxon>Alphaproteobacteria</taxon>
        <taxon>Hyphomicrobiales</taxon>
        <taxon>Rhodoblastaceae</taxon>
        <taxon>Rhodoblastus</taxon>
    </lineage>
</organism>
<keyword evidence="2" id="KW-0413">Isomerase</keyword>
<evidence type="ECO:0000256" key="2">
    <source>
        <dbReference type="ARBA" id="ARBA00023235"/>
    </source>
</evidence>
<reference evidence="4 5" key="1">
    <citation type="submission" date="2019-11" db="EMBL/GenBank/DDBJ databases">
        <title>Whole-genome sequence of a Rhodoblastus acidophilus DSM 142.</title>
        <authorList>
            <person name="Kyndt J.A."/>
            <person name="Meyer T.E."/>
        </authorList>
    </citation>
    <scope>NUCLEOTIDE SEQUENCE [LARGE SCALE GENOMIC DNA]</scope>
    <source>
        <strain evidence="4 5">DSM 142</strain>
    </source>
</reference>
<dbReference type="SMART" id="SM00830">
    <property type="entry name" value="CM_2"/>
    <property type="match status" value="1"/>
</dbReference>
<name>A0A6N8DQY6_RHOAC</name>
<dbReference type="Proteomes" id="UP000439113">
    <property type="component" value="Unassembled WGS sequence"/>
</dbReference>
<sequence>MADVRQSIDDLDNELVVLLARRQRQIEAAARIKRANGIPALVPERVDEVLKNVAAHAEKQNLDGGLAKSLWTTIIDWSIAYEERLMHEAAEKDRT</sequence>
<dbReference type="InterPro" id="IPR036263">
    <property type="entry name" value="Chorismate_II_sf"/>
</dbReference>
<dbReference type="EMBL" id="WNKS01000014">
    <property type="protein sequence ID" value="MTV32246.1"/>
    <property type="molecule type" value="Genomic_DNA"/>
</dbReference>
<gene>
    <name evidence="4" type="ORF">GJ654_14750</name>
</gene>
<dbReference type="InterPro" id="IPR051331">
    <property type="entry name" value="Chorismate_mutase-related"/>
</dbReference>
<accession>A0A6N8DQY6</accession>
<dbReference type="AlphaFoldDB" id="A0A6N8DQY6"/>
<dbReference type="SUPFAM" id="SSF48600">
    <property type="entry name" value="Chorismate mutase II"/>
    <property type="match status" value="1"/>
</dbReference>
<dbReference type="Gene3D" id="1.20.59.10">
    <property type="entry name" value="Chorismate mutase"/>
    <property type="match status" value="1"/>
</dbReference>